<evidence type="ECO:0000259" key="12">
    <source>
        <dbReference type="Pfam" id="PF14686"/>
    </source>
</evidence>
<feature type="domain" description="Rhamnogalacturonase B N-terminal" evidence="10">
    <location>
        <begin position="46"/>
        <end position="296"/>
    </location>
</feature>
<dbReference type="Proteomes" id="UP001187346">
    <property type="component" value="Unassembled WGS sequence"/>
</dbReference>
<keyword evidence="9" id="KW-0961">Cell wall biogenesis/degradation</keyword>
<dbReference type="InterPro" id="IPR014718">
    <property type="entry name" value="GH-type_carb-bd"/>
</dbReference>
<evidence type="ECO:0000259" key="11">
    <source>
        <dbReference type="Pfam" id="PF14683"/>
    </source>
</evidence>
<comment type="subcellular location">
    <subcellularLocation>
        <location evidence="2">Secreted</location>
    </subcellularLocation>
</comment>
<dbReference type="InterPro" id="IPR015364">
    <property type="entry name" value="RhgB_N"/>
</dbReference>
<dbReference type="Gene3D" id="2.60.120.260">
    <property type="entry name" value="Galactose-binding domain-like"/>
    <property type="match status" value="1"/>
</dbReference>
<evidence type="ECO:0000256" key="9">
    <source>
        <dbReference type="ARBA" id="ARBA00023316"/>
    </source>
</evidence>
<dbReference type="GO" id="GO:0016829">
    <property type="term" value="F:lyase activity"/>
    <property type="evidence" value="ECO:0007669"/>
    <property type="project" value="UniProtKB-KW"/>
</dbReference>
<evidence type="ECO:0000256" key="3">
    <source>
        <dbReference type="ARBA" id="ARBA00010418"/>
    </source>
</evidence>
<dbReference type="Pfam" id="PF14686">
    <property type="entry name" value="fn3_3"/>
    <property type="match status" value="1"/>
</dbReference>
<dbReference type="InterPro" id="IPR029411">
    <property type="entry name" value="RG-lyase_III"/>
</dbReference>
<dbReference type="SUPFAM" id="SSF74650">
    <property type="entry name" value="Galactose mutarotase-like"/>
    <property type="match status" value="1"/>
</dbReference>
<dbReference type="CDD" id="cd10317">
    <property type="entry name" value="RGL4_C"/>
    <property type="match status" value="1"/>
</dbReference>
<evidence type="ECO:0000256" key="4">
    <source>
        <dbReference type="ARBA" id="ARBA00012437"/>
    </source>
</evidence>
<evidence type="ECO:0000256" key="1">
    <source>
        <dbReference type="ARBA" id="ARBA00001324"/>
    </source>
</evidence>
<keyword evidence="8 13" id="KW-0456">Lyase</keyword>
<evidence type="ECO:0000256" key="5">
    <source>
        <dbReference type="ARBA" id="ARBA00022525"/>
    </source>
</evidence>
<dbReference type="InterPro" id="IPR029413">
    <property type="entry name" value="RG-lyase_II"/>
</dbReference>
<keyword evidence="7" id="KW-1015">Disulfide bond</keyword>
<comment type="catalytic activity">
    <reaction evidence="1">
        <text>Endotype eliminative cleavage of L-alpha-rhamnopyranosyl-(1-&gt;4)-alpha-D-galactopyranosyluronic acid bonds of rhamnogalacturonan I domains in ramified hairy regions of pectin leaving L-rhamnopyranose at the reducing end and 4-deoxy-4,5-unsaturated D-galactopyranosyluronic acid at the non-reducing end.</text>
        <dbReference type="EC" id="4.2.2.23"/>
    </reaction>
</comment>
<dbReference type="EC" id="4.2.2.23" evidence="4"/>
<evidence type="ECO:0000256" key="6">
    <source>
        <dbReference type="ARBA" id="ARBA00022729"/>
    </source>
</evidence>
<dbReference type="EMBL" id="JAWMAJ010000014">
    <property type="protein sequence ID" value="MDV7215535.1"/>
    <property type="molecule type" value="Genomic_DNA"/>
</dbReference>
<evidence type="ECO:0000313" key="13">
    <source>
        <dbReference type="EMBL" id="MDV7215535.1"/>
    </source>
</evidence>
<proteinExistence type="inferred from homology"/>
<dbReference type="Pfam" id="PF09284">
    <property type="entry name" value="RhgB_N"/>
    <property type="match status" value="1"/>
</dbReference>
<dbReference type="SUPFAM" id="SSF49785">
    <property type="entry name" value="Galactose-binding domain-like"/>
    <property type="match status" value="1"/>
</dbReference>
<dbReference type="PANTHER" id="PTHR36574">
    <property type="entry name" value="RHAMNOGALACTURONATE LYASE-RELATED"/>
    <property type="match status" value="1"/>
</dbReference>
<evidence type="ECO:0000259" key="10">
    <source>
        <dbReference type="Pfam" id="PF09284"/>
    </source>
</evidence>
<dbReference type="InterPro" id="IPR013784">
    <property type="entry name" value="Carb-bd-like_fold"/>
</dbReference>
<evidence type="ECO:0000256" key="7">
    <source>
        <dbReference type="ARBA" id="ARBA00023157"/>
    </source>
</evidence>
<dbReference type="PROSITE" id="PS51318">
    <property type="entry name" value="TAT"/>
    <property type="match status" value="1"/>
</dbReference>
<comment type="similarity">
    <text evidence="3">Belongs to the polysaccharide lyase 4 family.</text>
</comment>
<dbReference type="InterPro" id="IPR008979">
    <property type="entry name" value="Galactose-bd-like_sf"/>
</dbReference>
<protein>
    <recommendedName>
        <fullName evidence="4">rhamnogalacturonan endolyase</fullName>
        <ecNumber evidence="4">4.2.2.23</ecNumber>
    </recommendedName>
</protein>
<feature type="domain" description="Rhamnogalacturonan lyase" evidence="11">
    <location>
        <begin position="392"/>
        <end position="561"/>
    </location>
</feature>
<organism evidence="13 14">
    <name type="scientific">Streptomyces prunicolor</name>
    <dbReference type="NCBI Taxonomy" id="67348"/>
    <lineage>
        <taxon>Bacteria</taxon>
        <taxon>Bacillati</taxon>
        <taxon>Actinomycetota</taxon>
        <taxon>Actinomycetes</taxon>
        <taxon>Kitasatosporales</taxon>
        <taxon>Streptomycetaceae</taxon>
        <taxon>Streptomyces</taxon>
    </lineage>
</organism>
<evidence type="ECO:0000256" key="2">
    <source>
        <dbReference type="ARBA" id="ARBA00004613"/>
    </source>
</evidence>
<dbReference type="Gene3D" id="2.70.98.10">
    <property type="match status" value="1"/>
</dbReference>
<comment type="caution">
    <text evidence="13">The sequence shown here is derived from an EMBL/GenBank/DDBJ whole genome shotgun (WGS) entry which is preliminary data.</text>
</comment>
<evidence type="ECO:0000313" key="14">
    <source>
        <dbReference type="Proteomes" id="UP001187346"/>
    </source>
</evidence>
<evidence type="ECO:0000256" key="8">
    <source>
        <dbReference type="ARBA" id="ARBA00023239"/>
    </source>
</evidence>
<accession>A0ABU4F5Z2</accession>
<keyword evidence="5" id="KW-0964">Secreted</keyword>
<feature type="domain" description="Rhamnogalacturonan lyase" evidence="12">
    <location>
        <begin position="304"/>
        <end position="377"/>
    </location>
</feature>
<dbReference type="InterPro" id="IPR011013">
    <property type="entry name" value="Gal_mutarotase_sf_dom"/>
</dbReference>
<dbReference type="InterPro" id="IPR006311">
    <property type="entry name" value="TAT_signal"/>
</dbReference>
<name>A0ABU4F5Z2_9ACTN</name>
<keyword evidence="6" id="KW-0732">Signal</keyword>
<sequence length="563" mass="59328">MSTHNSHKKHLTRRRVLGASAIGVAATGAAVAGGTGLLSSANAAAFGYTDDGSNYVITTGSSLILKVSKSTGDLTSLAYKGKEYEGYGGRHSHVESGLGASTVTIKQSGSTILVKVVHGAITQWYAARSGENNVYLWTNKADASFTATRYIVRVKPGVFPNSGSDAWDSTTDTIIEAGDVWKHPDGTTRSKHYSGKRTIDYDHVGFTTGSVGLYLVRSNHEKASGGPFYRSLLRHSNEGGAGLYEILHYNEAQTEPERFGLQGPFVVTFTDGGTPSSSLSAANLDTSWVDSLGITGWVGKAGRGKVAGVGLKGVDANYPYTVAFSNTNAQYWAKAAAGTGAFSCKGMLPGTYTLTVFKGELAVYTGSVEVTAAGTTSLHTLTITGDPSTASTVWRLGNWDGTPAEFKNAELMTYAHPSDTRAAKWTGNVTIGSGSEAASFPAYIWKDVNNGVLVYFKLTAAQAAVAHTLRVGVTTAYINARPQVTVNDWASAIPTPPTQPSTRDLTTGSYRGNNHTFVFNVPSSAWSSDATKYNVLKINVVSGSTGSGFLSPGTSFDCIDLLT</sequence>
<dbReference type="Pfam" id="PF14683">
    <property type="entry name" value="CBM-like"/>
    <property type="match status" value="1"/>
</dbReference>
<dbReference type="InterPro" id="IPR016590">
    <property type="entry name" value="Rhamnogalacturonase_B"/>
</dbReference>
<dbReference type="CDD" id="cd10316">
    <property type="entry name" value="RGL4_M"/>
    <property type="match status" value="1"/>
</dbReference>
<dbReference type="SUPFAM" id="SSF49452">
    <property type="entry name" value="Starch-binding domain-like"/>
    <property type="match status" value="1"/>
</dbReference>
<dbReference type="RefSeq" id="WP_317770385.1">
    <property type="nucleotide sequence ID" value="NZ_JAWMAJ010000014.1"/>
</dbReference>
<gene>
    <name evidence="13" type="ORF">R5A26_06190</name>
</gene>
<reference evidence="13 14" key="1">
    <citation type="submission" date="2023-10" db="EMBL/GenBank/DDBJ databases">
        <title>Characterization of rhizosphere-enriched actinobacteria from wheat plants lab-grown on chernevaya soil.</title>
        <authorList>
            <person name="Tikhonova E.N."/>
            <person name="Konopkin A."/>
            <person name="Kravchenko I.K."/>
        </authorList>
    </citation>
    <scope>NUCLEOTIDE SEQUENCE [LARGE SCALE GENOMIC DNA]</scope>
    <source>
        <strain evidence="13 14">RR29</strain>
    </source>
</reference>
<dbReference type="PANTHER" id="PTHR36574:SF1">
    <property type="entry name" value="RHAMNOGALACTURONATE LYASE-RELATED"/>
    <property type="match status" value="1"/>
</dbReference>
<keyword evidence="14" id="KW-1185">Reference proteome</keyword>